<dbReference type="AlphaFoldDB" id="A0AA88YJF4"/>
<keyword evidence="3 7" id="KW-0812">Transmembrane</keyword>
<dbReference type="GO" id="GO:0016020">
    <property type="term" value="C:membrane"/>
    <property type="evidence" value="ECO:0007669"/>
    <property type="project" value="UniProtKB-SubCell"/>
</dbReference>
<proteinExistence type="inferred from homology"/>
<name>A0AA88YJF4_PINIB</name>
<dbReference type="EMBL" id="VSWD01000005">
    <property type="protein sequence ID" value="KAK3102462.1"/>
    <property type="molecule type" value="Genomic_DNA"/>
</dbReference>
<evidence type="ECO:0000256" key="5">
    <source>
        <dbReference type="ARBA" id="ARBA00023136"/>
    </source>
</evidence>
<dbReference type="PANTHER" id="PTHR14948">
    <property type="entry name" value="NG5"/>
    <property type="match status" value="1"/>
</dbReference>
<comment type="subcellular location">
    <subcellularLocation>
        <location evidence="1">Membrane</location>
    </subcellularLocation>
</comment>
<dbReference type="Proteomes" id="UP001186944">
    <property type="component" value="Unassembled WGS sequence"/>
</dbReference>
<keyword evidence="4 7" id="KW-1133">Transmembrane helix</keyword>
<dbReference type="InterPro" id="IPR007593">
    <property type="entry name" value="CD225/Dispanin_fam"/>
</dbReference>
<comment type="caution">
    <text evidence="8">The sequence shown here is derived from an EMBL/GenBank/DDBJ whole genome shotgun (WGS) entry which is preliminary data.</text>
</comment>
<sequence length="194" mass="20316">MTAGYSCPPPSQGEGQIAAGYPYPSQGYGGGPKTTGYSYPPQPQGEGQMTAGYSYPPPPQGQGPYCHPQQGYGPVPGGQGYNYPAASHQNPVTVVSVQPRGTIVTQARPTNWLGPAILATLCCFCPTGICAIVSAVNANSAADRGDYEDANRKALTARNLTLGTVACGIVLFIVVAMMRTFLFATSYNSSLYDY</sequence>
<gene>
    <name evidence="8" type="ORF">FSP39_011551</name>
</gene>
<evidence type="ECO:0008006" key="10">
    <source>
        <dbReference type="Google" id="ProtNLM"/>
    </source>
</evidence>
<evidence type="ECO:0000256" key="7">
    <source>
        <dbReference type="SAM" id="Phobius"/>
    </source>
</evidence>
<dbReference type="InterPro" id="IPR051423">
    <property type="entry name" value="CD225/Dispanin"/>
</dbReference>
<protein>
    <recommendedName>
        <fullName evidence="10">Proline-rich transmembrane protein 1</fullName>
    </recommendedName>
</protein>
<feature type="region of interest" description="Disordered" evidence="6">
    <location>
        <begin position="1"/>
        <end position="57"/>
    </location>
</feature>
<evidence type="ECO:0000256" key="6">
    <source>
        <dbReference type="SAM" id="MobiDB-lite"/>
    </source>
</evidence>
<reference evidence="8" key="1">
    <citation type="submission" date="2019-08" db="EMBL/GenBank/DDBJ databases">
        <title>The improved chromosome-level genome for the pearl oyster Pinctada fucata martensii using PacBio sequencing and Hi-C.</title>
        <authorList>
            <person name="Zheng Z."/>
        </authorList>
    </citation>
    <scope>NUCLEOTIDE SEQUENCE</scope>
    <source>
        <strain evidence="8">ZZ-2019</strain>
        <tissue evidence="8">Adductor muscle</tissue>
    </source>
</reference>
<comment type="similarity">
    <text evidence="2">Belongs to the CD225/Dispanin family.</text>
</comment>
<evidence type="ECO:0000256" key="4">
    <source>
        <dbReference type="ARBA" id="ARBA00022989"/>
    </source>
</evidence>
<feature type="transmembrane region" description="Helical" evidence="7">
    <location>
        <begin position="112"/>
        <end position="138"/>
    </location>
</feature>
<dbReference type="PANTHER" id="PTHR14948:SF25">
    <property type="entry name" value="DUF4190 DOMAIN-CONTAINING PROTEIN"/>
    <property type="match status" value="1"/>
</dbReference>
<evidence type="ECO:0000256" key="2">
    <source>
        <dbReference type="ARBA" id="ARBA00006843"/>
    </source>
</evidence>
<evidence type="ECO:0000313" key="8">
    <source>
        <dbReference type="EMBL" id="KAK3102462.1"/>
    </source>
</evidence>
<dbReference type="Pfam" id="PF04505">
    <property type="entry name" value="CD225"/>
    <property type="match status" value="1"/>
</dbReference>
<feature type="transmembrane region" description="Helical" evidence="7">
    <location>
        <begin position="159"/>
        <end position="184"/>
    </location>
</feature>
<evidence type="ECO:0000313" key="9">
    <source>
        <dbReference type="Proteomes" id="UP001186944"/>
    </source>
</evidence>
<keyword evidence="5 7" id="KW-0472">Membrane</keyword>
<evidence type="ECO:0000256" key="3">
    <source>
        <dbReference type="ARBA" id="ARBA00022692"/>
    </source>
</evidence>
<accession>A0AA88YJF4</accession>
<keyword evidence="9" id="KW-1185">Reference proteome</keyword>
<evidence type="ECO:0000256" key="1">
    <source>
        <dbReference type="ARBA" id="ARBA00004370"/>
    </source>
</evidence>
<organism evidence="8 9">
    <name type="scientific">Pinctada imbricata</name>
    <name type="common">Atlantic pearl-oyster</name>
    <name type="synonym">Pinctada martensii</name>
    <dbReference type="NCBI Taxonomy" id="66713"/>
    <lineage>
        <taxon>Eukaryota</taxon>
        <taxon>Metazoa</taxon>
        <taxon>Spiralia</taxon>
        <taxon>Lophotrochozoa</taxon>
        <taxon>Mollusca</taxon>
        <taxon>Bivalvia</taxon>
        <taxon>Autobranchia</taxon>
        <taxon>Pteriomorphia</taxon>
        <taxon>Pterioida</taxon>
        <taxon>Pterioidea</taxon>
        <taxon>Pteriidae</taxon>
        <taxon>Pinctada</taxon>
    </lineage>
</organism>